<keyword evidence="1" id="KW-0812">Transmembrane</keyword>
<evidence type="ECO:0000313" key="3">
    <source>
        <dbReference type="EMBL" id="ADY55580.1"/>
    </source>
</evidence>
<gene>
    <name evidence="3" type="ordered locus">Sgly_1266</name>
</gene>
<feature type="domain" description="DUF6602" evidence="2">
    <location>
        <begin position="82"/>
        <end position="182"/>
    </location>
</feature>
<evidence type="ECO:0000259" key="2">
    <source>
        <dbReference type="Pfam" id="PF20247"/>
    </source>
</evidence>
<dbReference type="EMBL" id="CP002547">
    <property type="protein sequence ID" value="ADY55580.1"/>
    <property type="molecule type" value="Genomic_DNA"/>
</dbReference>
<keyword evidence="1" id="KW-1133">Transmembrane helix</keyword>
<evidence type="ECO:0000256" key="1">
    <source>
        <dbReference type="SAM" id="Phobius"/>
    </source>
</evidence>
<protein>
    <recommendedName>
        <fullName evidence="2">DUF6602 domain-containing protein</fullName>
    </recommendedName>
</protein>
<keyword evidence="4" id="KW-1185">Reference proteome</keyword>
<dbReference type="KEGG" id="sgy:Sgly_1266"/>
<dbReference type="eggNOG" id="ENOG5030J16">
    <property type="taxonomic scope" value="Bacteria"/>
</dbReference>
<feature type="transmembrane region" description="Helical" evidence="1">
    <location>
        <begin position="6"/>
        <end position="35"/>
    </location>
</feature>
<accession>F0SV80</accession>
<keyword evidence="1" id="KW-0472">Membrane</keyword>
<dbReference type="STRING" id="645991.Sgly_1266"/>
<dbReference type="HOGENOM" id="CLU_914629_0_0_9"/>
<name>F0SV80_SYNGF</name>
<dbReference type="Proteomes" id="UP000007488">
    <property type="component" value="Chromosome"/>
</dbReference>
<evidence type="ECO:0000313" key="4">
    <source>
        <dbReference type="Proteomes" id="UP000007488"/>
    </source>
</evidence>
<reference evidence="3 4" key="1">
    <citation type="journal article" date="2011" name="Stand. Genomic Sci.">
        <title>Complete genome sequence of Syntrophobotulus glycolicus type strain (FlGlyR).</title>
        <authorList>
            <person name="Han C."/>
            <person name="Mwirichia R."/>
            <person name="Chertkov O."/>
            <person name="Held B."/>
            <person name="Lapidus A."/>
            <person name="Nolan M."/>
            <person name="Lucas S."/>
            <person name="Hammon N."/>
            <person name="Deshpande S."/>
            <person name="Cheng J.F."/>
            <person name="Tapia R."/>
            <person name="Goodwin L."/>
            <person name="Pitluck S."/>
            <person name="Huntemann M."/>
            <person name="Liolios K."/>
            <person name="Ivanova N."/>
            <person name="Pagani I."/>
            <person name="Mavromatis K."/>
            <person name="Ovchinikova G."/>
            <person name="Pati A."/>
            <person name="Chen A."/>
            <person name="Palaniappan K."/>
            <person name="Land M."/>
            <person name="Hauser L."/>
            <person name="Brambilla E.M."/>
            <person name="Rohde M."/>
            <person name="Spring S."/>
            <person name="Sikorski J."/>
            <person name="Goker M."/>
            <person name="Woyke T."/>
            <person name="Bristow J."/>
            <person name="Eisen J.A."/>
            <person name="Markowitz V."/>
            <person name="Hugenholtz P."/>
            <person name="Kyrpides N.C."/>
            <person name="Klenk H.P."/>
            <person name="Detter J.C."/>
        </authorList>
    </citation>
    <scope>NUCLEOTIDE SEQUENCE [LARGE SCALE GENOMIC DNA]</scope>
    <source>
        <strain evidence="4">DSM 8271 / FlGlyR</strain>
    </source>
</reference>
<sequence>MQLAFFIFLHIELIIIITCCAKVLVIFAVAIYDIYKNFPLKGVMQVNAKTNRTEPTPDFDTMRDIISNYIQTEESIVSQLHFRHKHGSIIGGFREEIWKQLFEQIVPKKFIIEQSVFIIDAQGQVSNEVDLAIFDEIYTPYIFRNGRLKFIPIEAVAAVVECKSTSRGIDDLKKWCDSIAKLQTSRDAVARMHGYIATSNLEQPSTQTGTRPMRISCHLAGDSENIDALFDFVLQAKENKPQIVIKVNSKNKTLKDWFNGLNHNAPDVEERYKNVGKGFQDEDGEKTKKNNYSLDDYRVFAAEGREVSLLSFNLQFNQLLMLINNPMLFPHKAYAAMFNRVYNSEDSPALEGDNK</sequence>
<dbReference type="CDD" id="cd21173">
    <property type="entry name" value="NucC-like"/>
    <property type="match status" value="1"/>
</dbReference>
<reference evidence="4" key="2">
    <citation type="submission" date="2011-02" db="EMBL/GenBank/DDBJ databases">
        <title>The complete genome of Syntrophobotulus glycolicus DSM 8271.</title>
        <authorList>
            <person name="Lucas S."/>
            <person name="Copeland A."/>
            <person name="Lapidus A."/>
            <person name="Bruce D."/>
            <person name="Goodwin L."/>
            <person name="Pitluck S."/>
            <person name="Kyrpides N."/>
            <person name="Mavromatis K."/>
            <person name="Pagani I."/>
            <person name="Ivanova N."/>
            <person name="Mikhailova N."/>
            <person name="Chertkov O."/>
            <person name="Held B."/>
            <person name="Detter J.C."/>
            <person name="Tapia R."/>
            <person name="Han C."/>
            <person name="Land M."/>
            <person name="Hauser L."/>
            <person name="Markowitz V."/>
            <person name="Cheng J.-F."/>
            <person name="Hugenholtz P."/>
            <person name="Woyke T."/>
            <person name="Wu D."/>
            <person name="Spring S."/>
            <person name="Schroeder M."/>
            <person name="Brambilla E."/>
            <person name="Klenk H.-P."/>
            <person name="Eisen J.A."/>
        </authorList>
    </citation>
    <scope>NUCLEOTIDE SEQUENCE [LARGE SCALE GENOMIC DNA]</scope>
    <source>
        <strain evidence="4">DSM 8271 / FlGlyR</strain>
    </source>
</reference>
<organism evidence="3 4">
    <name type="scientific">Syntrophobotulus glycolicus (strain DSM 8271 / FlGlyR)</name>
    <dbReference type="NCBI Taxonomy" id="645991"/>
    <lineage>
        <taxon>Bacteria</taxon>
        <taxon>Bacillati</taxon>
        <taxon>Bacillota</taxon>
        <taxon>Clostridia</taxon>
        <taxon>Eubacteriales</taxon>
        <taxon>Desulfitobacteriaceae</taxon>
        <taxon>Syntrophobotulus</taxon>
    </lineage>
</organism>
<dbReference type="AlphaFoldDB" id="F0SV80"/>
<dbReference type="Pfam" id="PF20247">
    <property type="entry name" value="DUF6602"/>
    <property type="match status" value="1"/>
</dbReference>
<proteinExistence type="predicted"/>
<dbReference type="InterPro" id="IPR046537">
    <property type="entry name" value="DUF6602"/>
</dbReference>